<evidence type="ECO:0000313" key="5">
    <source>
        <dbReference type="Proteomes" id="UP001085076"/>
    </source>
</evidence>
<keyword evidence="1" id="KW-0863">Zinc-finger</keyword>
<organism evidence="4 5">
    <name type="scientific">Dioscorea zingiberensis</name>
    <dbReference type="NCBI Taxonomy" id="325984"/>
    <lineage>
        <taxon>Eukaryota</taxon>
        <taxon>Viridiplantae</taxon>
        <taxon>Streptophyta</taxon>
        <taxon>Embryophyta</taxon>
        <taxon>Tracheophyta</taxon>
        <taxon>Spermatophyta</taxon>
        <taxon>Magnoliopsida</taxon>
        <taxon>Liliopsida</taxon>
        <taxon>Dioscoreales</taxon>
        <taxon>Dioscoreaceae</taxon>
        <taxon>Dioscorea</taxon>
    </lineage>
</organism>
<gene>
    <name evidence="4" type="ORF">J5N97_000776</name>
</gene>
<name>A0A9D5H2P4_9LILI</name>
<protein>
    <recommendedName>
        <fullName evidence="3">CCHC-type domain-containing protein</fullName>
    </recommendedName>
</protein>
<dbReference type="PANTHER" id="PTHR31286:SF180">
    <property type="entry name" value="OS10G0362600 PROTEIN"/>
    <property type="match status" value="1"/>
</dbReference>
<feature type="compositionally biased region" description="Low complexity" evidence="2">
    <location>
        <begin position="376"/>
        <end position="385"/>
    </location>
</feature>
<dbReference type="InterPro" id="IPR025836">
    <property type="entry name" value="Zn_knuckle_CX2CX4HX4C"/>
</dbReference>
<feature type="compositionally biased region" description="Basic and acidic residues" evidence="2">
    <location>
        <begin position="290"/>
        <end position="302"/>
    </location>
</feature>
<dbReference type="Pfam" id="PF14392">
    <property type="entry name" value="zf-CCHC_4"/>
    <property type="match status" value="1"/>
</dbReference>
<keyword evidence="1" id="KW-0862">Zinc</keyword>
<dbReference type="GO" id="GO:0003676">
    <property type="term" value="F:nucleic acid binding"/>
    <property type="evidence" value="ECO:0007669"/>
    <property type="project" value="InterPro"/>
</dbReference>
<dbReference type="PANTHER" id="PTHR31286">
    <property type="entry name" value="GLYCINE-RICH CELL WALL STRUCTURAL PROTEIN 1.8-LIKE"/>
    <property type="match status" value="1"/>
</dbReference>
<evidence type="ECO:0000313" key="4">
    <source>
        <dbReference type="EMBL" id="KAJ0961230.1"/>
    </source>
</evidence>
<evidence type="ECO:0000256" key="2">
    <source>
        <dbReference type="SAM" id="MobiDB-lite"/>
    </source>
</evidence>
<comment type="caution">
    <text evidence="4">The sequence shown here is derived from an EMBL/GenBank/DDBJ whole genome shotgun (WGS) entry which is preliminary data.</text>
</comment>
<dbReference type="PROSITE" id="PS50158">
    <property type="entry name" value="ZF_CCHC"/>
    <property type="match status" value="1"/>
</dbReference>
<sequence>MRIKQRRTHQRFQHALYGKLFGKDPPFGIVKASLLGLWNELGTIHISDMPNGFLLIRCATAEARDHLLFGGPWTVHRVTLQLAPWQPNFEPAFTRLTKAVIWVQLHNFPVDLWDGDSLETHMASIGRLVKVDEYTASLSRTRYARACLEIDLAYPLKPGFWLEDGDKRVFVMVVYERVPTFCYTCGMVGHGASTCTTRRGPTSAQPSAAGQANAGNDRSSQVQNAHETPEPRDKGLSPQTPLEETIQSKESGIGPWMRPNRRRGRGRGRGGAGGMSSRAPHMTPGLNPEQLDRVTDERHVEGTIRAIRTRSGDERRGKGRSFHPASRCVPSSSRVHDSFGSSDMGLVQPVPESRPQVESPSVDEAKHGKGKRKSCSSPPLLLMSSMDRDVRAPMRDTDAYAQVGVLNHPTSDSQNLG</sequence>
<evidence type="ECO:0000256" key="1">
    <source>
        <dbReference type="PROSITE-ProRule" id="PRU00047"/>
    </source>
</evidence>
<accession>A0A9D5H2P4</accession>
<proteinExistence type="predicted"/>
<dbReference type="AlphaFoldDB" id="A0A9D5H2P4"/>
<dbReference type="OrthoDB" id="682893at2759"/>
<evidence type="ECO:0000259" key="3">
    <source>
        <dbReference type="PROSITE" id="PS50158"/>
    </source>
</evidence>
<dbReference type="Pfam" id="PF14111">
    <property type="entry name" value="DUF4283"/>
    <property type="match status" value="1"/>
</dbReference>
<keyword evidence="1" id="KW-0479">Metal-binding</keyword>
<feature type="compositionally biased region" description="Basic and acidic residues" evidence="2">
    <location>
        <begin position="386"/>
        <end position="396"/>
    </location>
</feature>
<dbReference type="EMBL" id="JAGGNH010000034">
    <property type="protein sequence ID" value="KAJ0961230.1"/>
    <property type="molecule type" value="Genomic_DNA"/>
</dbReference>
<feature type="compositionally biased region" description="Basic residues" evidence="2">
    <location>
        <begin position="259"/>
        <end position="268"/>
    </location>
</feature>
<feature type="compositionally biased region" description="Polar residues" evidence="2">
    <location>
        <begin position="195"/>
        <end position="226"/>
    </location>
</feature>
<dbReference type="Proteomes" id="UP001085076">
    <property type="component" value="Unassembled WGS sequence"/>
</dbReference>
<dbReference type="InterPro" id="IPR040256">
    <property type="entry name" value="At4g02000-like"/>
</dbReference>
<feature type="region of interest" description="Disordered" evidence="2">
    <location>
        <begin position="195"/>
        <end position="396"/>
    </location>
</feature>
<dbReference type="GO" id="GO:0008270">
    <property type="term" value="F:zinc ion binding"/>
    <property type="evidence" value="ECO:0007669"/>
    <property type="project" value="UniProtKB-KW"/>
</dbReference>
<dbReference type="InterPro" id="IPR025558">
    <property type="entry name" value="DUF4283"/>
</dbReference>
<dbReference type="InterPro" id="IPR001878">
    <property type="entry name" value="Znf_CCHC"/>
</dbReference>
<feature type="domain" description="CCHC-type" evidence="3">
    <location>
        <begin position="182"/>
        <end position="195"/>
    </location>
</feature>
<reference evidence="4 5" key="1">
    <citation type="journal article" date="2022" name="Hortic Res">
        <title>The genome of Dioscorea zingiberensis sheds light on the biosynthesis, origin and evolution of the medicinally important diosgenin saponins.</title>
        <authorList>
            <person name="Li Y."/>
            <person name="Tan C."/>
            <person name="Li Z."/>
            <person name="Guo J."/>
            <person name="Li S."/>
            <person name="Chen X."/>
            <person name="Wang C."/>
            <person name="Dai X."/>
            <person name="Yang H."/>
            <person name="Song W."/>
            <person name="Hou L."/>
            <person name="Xu J."/>
            <person name="Tong Z."/>
            <person name="Xu A."/>
            <person name="Yuan X."/>
            <person name="Wang W."/>
            <person name="Yang Q."/>
            <person name="Chen L."/>
            <person name="Sun Z."/>
            <person name="Wang K."/>
            <person name="Pan B."/>
            <person name="Chen J."/>
            <person name="Bao Y."/>
            <person name="Liu F."/>
            <person name="Qi X."/>
            <person name="Gang D.R."/>
            <person name="Wen J."/>
            <person name="Li J."/>
        </authorList>
    </citation>
    <scope>NUCLEOTIDE SEQUENCE [LARGE SCALE GENOMIC DNA]</scope>
    <source>
        <strain evidence="4">Dzin_1.0</strain>
    </source>
</reference>
<keyword evidence="5" id="KW-1185">Reference proteome</keyword>